<organism evidence="4 5">
    <name type="scientific">Ecytonucleospora hepatopenaei</name>
    <dbReference type="NCBI Taxonomy" id="646526"/>
    <lineage>
        <taxon>Eukaryota</taxon>
        <taxon>Fungi</taxon>
        <taxon>Fungi incertae sedis</taxon>
        <taxon>Microsporidia</taxon>
        <taxon>Enterocytozoonidae</taxon>
        <taxon>Ecytonucleospora</taxon>
    </lineage>
</organism>
<dbReference type="Gene3D" id="1.10.1620.10">
    <property type="entry name" value="Ribosomal protein L39e"/>
    <property type="match status" value="1"/>
</dbReference>
<protein>
    <submittedName>
        <fullName evidence="4">Ribosomal prt L39</fullName>
    </submittedName>
</protein>
<comment type="similarity">
    <text evidence="1">Belongs to the eukaryotic ribosomal protein eL39 family.</text>
</comment>
<accession>A0A1W0E3E5</accession>
<name>A0A1W0E3E5_9MICR</name>
<dbReference type="Pfam" id="PF00832">
    <property type="entry name" value="Ribosomal_L39"/>
    <property type="match status" value="1"/>
</dbReference>
<dbReference type="AlphaFoldDB" id="A0A1W0E3E5"/>
<dbReference type="Proteomes" id="UP000192758">
    <property type="component" value="Unassembled WGS sequence"/>
</dbReference>
<dbReference type="EMBL" id="MNPJ01000025">
    <property type="protein sequence ID" value="OQS53761.1"/>
    <property type="molecule type" value="Genomic_DNA"/>
</dbReference>
<keyword evidence="5" id="KW-1185">Reference proteome</keyword>
<gene>
    <name evidence="4" type="ORF">EHP00_2103</name>
</gene>
<keyword evidence="3" id="KW-0687">Ribonucleoprotein</keyword>
<evidence type="ECO:0000256" key="3">
    <source>
        <dbReference type="ARBA" id="ARBA00023274"/>
    </source>
</evidence>
<dbReference type="GO" id="GO:0006412">
    <property type="term" value="P:translation"/>
    <property type="evidence" value="ECO:0007669"/>
    <property type="project" value="InterPro"/>
</dbReference>
<dbReference type="VEuPathDB" id="MicrosporidiaDB:EHP00_2103"/>
<dbReference type="SUPFAM" id="SSF48662">
    <property type="entry name" value="Ribosomal protein L39e"/>
    <property type="match status" value="1"/>
</dbReference>
<evidence type="ECO:0000313" key="5">
    <source>
        <dbReference type="Proteomes" id="UP000192758"/>
    </source>
</evidence>
<reference evidence="4 5" key="1">
    <citation type="journal article" date="2017" name="Environ. Microbiol.">
        <title>Decay of the glycolytic pathway and adaptation to intranuclear parasitism within Enterocytozoonidae microsporidia.</title>
        <authorList>
            <person name="Wiredu Boakye D."/>
            <person name="Jaroenlak P."/>
            <person name="Prachumwat A."/>
            <person name="Williams T.A."/>
            <person name="Bateman K.S."/>
            <person name="Itsathitphaisarn O."/>
            <person name="Sritunyalucksana K."/>
            <person name="Paszkiewicz K.H."/>
            <person name="Moore K.A."/>
            <person name="Stentiford G.D."/>
            <person name="Williams B.A."/>
        </authorList>
    </citation>
    <scope>NUCLEOTIDE SEQUENCE [LARGE SCALE GENOMIC DNA]</scope>
    <source>
        <strain evidence="4 5">TH1</strain>
    </source>
</reference>
<dbReference type="GO" id="GO:0005840">
    <property type="term" value="C:ribosome"/>
    <property type="evidence" value="ECO:0007669"/>
    <property type="project" value="UniProtKB-KW"/>
</dbReference>
<evidence type="ECO:0000256" key="2">
    <source>
        <dbReference type="ARBA" id="ARBA00022980"/>
    </source>
</evidence>
<comment type="caution">
    <text evidence="4">The sequence shown here is derived from an EMBL/GenBank/DDBJ whole genome shotgun (WGS) entry which is preliminary data.</text>
</comment>
<dbReference type="InterPro" id="IPR000077">
    <property type="entry name" value="Ribosomal_eL39"/>
</dbReference>
<dbReference type="GO" id="GO:0003735">
    <property type="term" value="F:structural constituent of ribosome"/>
    <property type="evidence" value="ECO:0007669"/>
    <property type="project" value="InterPro"/>
</dbReference>
<dbReference type="InterPro" id="IPR023626">
    <property type="entry name" value="Ribosomal_eL39_dom_sf"/>
</dbReference>
<evidence type="ECO:0000313" key="4">
    <source>
        <dbReference type="EMBL" id="OQS53761.1"/>
    </source>
</evidence>
<dbReference type="STRING" id="646526.A0A1W0E3E5"/>
<proteinExistence type="inferred from homology"/>
<sequence length="54" mass="6531">MGSRKSALVKKRLTKAFIANSTYPTWKRQLPENRFKFTRNKARRNWRSSVLKIY</sequence>
<evidence type="ECO:0000256" key="1">
    <source>
        <dbReference type="ARBA" id="ARBA00009339"/>
    </source>
</evidence>
<dbReference type="GO" id="GO:1990904">
    <property type="term" value="C:ribonucleoprotein complex"/>
    <property type="evidence" value="ECO:0007669"/>
    <property type="project" value="UniProtKB-KW"/>
</dbReference>
<keyword evidence="2" id="KW-0689">Ribosomal protein</keyword>
<dbReference type="OrthoDB" id="6332053at2759"/>